<organism evidence="1 2">
    <name type="scientific">Dulcicalothrix desertica PCC 7102</name>
    <dbReference type="NCBI Taxonomy" id="232991"/>
    <lineage>
        <taxon>Bacteria</taxon>
        <taxon>Bacillati</taxon>
        <taxon>Cyanobacteriota</taxon>
        <taxon>Cyanophyceae</taxon>
        <taxon>Nostocales</taxon>
        <taxon>Calotrichaceae</taxon>
        <taxon>Dulcicalothrix</taxon>
    </lineage>
</organism>
<name>A0A3S1DCY2_9CYAN</name>
<evidence type="ECO:0008006" key="3">
    <source>
        <dbReference type="Google" id="ProtNLM"/>
    </source>
</evidence>
<reference evidence="1" key="2">
    <citation type="journal article" date="2019" name="Genome Biol. Evol.">
        <title>Day and night: Metabolic profiles and evolutionary relationships of six axenic non-marine cyanobacteria.</title>
        <authorList>
            <person name="Will S.E."/>
            <person name="Henke P."/>
            <person name="Boedeker C."/>
            <person name="Huang S."/>
            <person name="Brinkmann H."/>
            <person name="Rohde M."/>
            <person name="Jarek M."/>
            <person name="Friedl T."/>
            <person name="Seufert S."/>
            <person name="Schumacher M."/>
            <person name="Overmann J."/>
            <person name="Neumann-Schaal M."/>
            <person name="Petersen J."/>
        </authorList>
    </citation>
    <scope>NUCLEOTIDE SEQUENCE [LARGE SCALE GENOMIC DNA]</scope>
    <source>
        <strain evidence="1">PCC 7102</strain>
    </source>
</reference>
<sequence>MDNWNILLESTDDGFTTATVLEVPSFQTTDKTKQGAVEKIQQLLQERLAKAEIVKIPAPIQPVAAEHPLMKFAGIFKDDPDFMEIIKEIRAERELDSDV</sequence>
<keyword evidence="2" id="KW-1185">Reference proteome</keyword>
<comment type="caution">
    <text evidence="1">The sequence shown here is derived from an EMBL/GenBank/DDBJ whole genome shotgun (WGS) entry which is preliminary data.</text>
</comment>
<evidence type="ECO:0000313" key="1">
    <source>
        <dbReference type="EMBL" id="RUT07701.1"/>
    </source>
</evidence>
<dbReference type="EMBL" id="RSCL01000004">
    <property type="protein sequence ID" value="RUT07701.1"/>
    <property type="molecule type" value="Genomic_DNA"/>
</dbReference>
<reference evidence="1" key="1">
    <citation type="submission" date="2018-12" db="EMBL/GenBank/DDBJ databases">
        <authorList>
            <person name="Will S."/>
            <person name="Neumann-Schaal M."/>
            <person name="Henke P."/>
        </authorList>
    </citation>
    <scope>NUCLEOTIDE SEQUENCE</scope>
    <source>
        <strain evidence="1">PCC 7102</strain>
    </source>
</reference>
<dbReference type="OrthoDB" id="428699at2"/>
<protein>
    <recommendedName>
        <fullName evidence="3">HicB family protein</fullName>
    </recommendedName>
</protein>
<dbReference type="AlphaFoldDB" id="A0A3S1DCY2"/>
<evidence type="ECO:0000313" key="2">
    <source>
        <dbReference type="Proteomes" id="UP000271624"/>
    </source>
</evidence>
<accession>A0A3S1DCY2</accession>
<gene>
    <name evidence="1" type="ORF">DSM106972_019610</name>
</gene>
<dbReference type="Proteomes" id="UP000271624">
    <property type="component" value="Unassembled WGS sequence"/>
</dbReference>
<proteinExistence type="predicted"/>
<dbReference type="RefSeq" id="WP_127080573.1">
    <property type="nucleotide sequence ID" value="NZ_RSCL01000004.1"/>
</dbReference>